<dbReference type="Gene3D" id="3.40.50.150">
    <property type="entry name" value="Vaccinia Virus protein VP39"/>
    <property type="match status" value="1"/>
</dbReference>
<protein>
    <recommendedName>
        <fullName evidence="2">protein-glutamate O-methyltransferase</fullName>
        <ecNumber evidence="2">2.1.1.80</ecNumber>
    </recommendedName>
</protein>
<dbReference type="SMART" id="SM00138">
    <property type="entry name" value="MeTrc"/>
    <property type="match status" value="1"/>
</dbReference>
<keyword evidence="3 7" id="KW-0489">Methyltransferase</keyword>
<dbReference type="InterPro" id="IPR022641">
    <property type="entry name" value="CheR_N"/>
</dbReference>
<dbReference type="PROSITE" id="PS50123">
    <property type="entry name" value="CHER"/>
    <property type="match status" value="1"/>
</dbReference>
<proteinExistence type="predicted"/>
<evidence type="ECO:0000256" key="5">
    <source>
        <dbReference type="ARBA" id="ARBA00022691"/>
    </source>
</evidence>
<dbReference type="InterPro" id="IPR036804">
    <property type="entry name" value="CheR_N_sf"/>
</dbReference>
<accession>A0A3B0YYU8</accession>
<dbReference type="PRINTS" id="PR00996">
    <property type="entry name" value="CHERMTFRASE"/>
</dbReference>
<evidence type="ECO:0000256" key="1">
    <source>
        <dbReference type="ARBA" id="ARBA00001541"/>
    </source>
</evidence>
<gene>
    <name evidence="7" type="ORF">MNBD_GAMMA15-1685</name>
</gene>
<dbReference type="PANTHER" id="PTHR24422:SF19">
    <property type="entry name" value="CHEMOTAXIS PROTEIN METHYLTRANSFERASE"/>
    <property type="match status" value="1"/>
</dbReference>
<feature type="domain" description="CheR-type methyltransferase" evidence="6">
    <location>
        <begin position="17"/>
        <end position="294"/>
    </location>
</feature>
<dbReference type="InterPro" id="IPR050903">
    <property type="entry name" value="Bact_Chemotaxis_MeTrfase"/>
</dbReference>
<reference evidence="7" key="1">
    <citation type="submission" date="2018-06" db="EMBL/GenBank/DDBJ databases">
        <authorList>
            <person name="Zhirakovskaya E."/>
        </authorList>
    </citation>
    <scope>NUCLEOTIDE SEQUENCE</scope>
</reference>
<dbReference type="InterPro" id="IPR000780">
    <property type="entry name" value="CheR_MeTrfase"/>
</dbReference>
<keyword evidence="4 7" id="KW-0808">Transferase</keyword>
<dbReference type="AlphaFoldDB" id="A0A3B0YYU8"/>
<dbReference type="EMBL" id="UOFN01000127">
    <property type="protein sequence ID" value="VAW80452.1"/>
    <property type="molecule type" value="Genomic_DNA"/>
</dbReference>
<sequence>MSDLIGQHCASSEARRSAGRSLSIDDRQFARWTQLLEYRAGLFIAPERKSFLVSGLRVRMREAGYEDLGEYFRLLSSPAVQAREWSLLIDQLTVHETCFFRHASSMRLIEEAVLPNALQRGSNFHAWSVACSTGEEAYSLAMLIDRYCTAQDRKVQFSVTGTDISLPSLRQAKSGRYLERRLKGIPAELQDDYCTVSENGRFEVTSHLRKRMCFAQLNLRELDSAPMIDMDLVFCQNLLIYYDRERRLEIVNSLSECLSPGGVLVLGPGELLNWQHPHMEKVRYQDTLAYRRTD</sequence>
<evidence type="ECO:0000259" key="6">
    <source>
        <dbReference type="PROSITE" id="PS50123"/>
    </source>
</evidence>
<dbReference type="Gene3D" id="1.10.155.10">
    <property type="entry name" value="Chemotaxis receptor methyltransferase CheR, N-terminal domain"/>
    <property type="match status" value="1"/>
</dbReference>
<organism evidence="7">
    <name type="scientific">hydrothermal vent metagenome</name>
    <dbReference type="NCBI Taxonomy" id="652676"/>
    <lineage>
        <taxon>unclassified sequences</taxon>
        <taxon>metagenomes</taxon>
        <taxon>ecological metagenomes</taxon>
    </lineage>
</organism>
<dbReference type="SUPFAM" id="SSF47757">
    <property type="entry name" value="Chemotaxis receptor methyltransferase CheR, N-terminal domain"/>
    <property type="match status" value="1"/>
</dbReference>
<dbReference type="InterPro" id="IPR022642">
    <property type="entry name" value="CheR_C"/>
</dbReference>
<dbReference type="GO" id="GO:0032259">
    <property type="term" value="P:methylation"/>
    <property type="evidence" value="ECO:0007669"/>
    <property type="project" value="UniProtKB-KW"/>
</dbReference>
<dbReference type="InterPro" id="IPR029063">
    <property type="entry name" value="SAM-dependent_MTases_sf"/>
</dbReference>
<dbReference type="Pfam" id="PF03705">
    <property type="entry name" value="CheR_N"/>
    <property type="match status" value="1"/>
</dbReference>
<name>A0A3B0YYU8_9ZZZZ</name>
<dbReference type="SUPFAM" id="SSF53335">
    <property type="entry name" value="S-adenosyl-L-methionine-dependent methyltransferases"/>
    <property type="match status" value="1"/>
</dbReference>
<dbReference type="PANTHER" id="PTHR24422">
    <property type="entry name" value="CHEMOTAXIS PROTEIN METHYLTRANSFERASE"/>
    <property type="match status" value="1"/>
</dbReference>
<comment type="catalytic activity">
    <reaction evidence="1">
        <text>L-glutamyl-[protein] + S-adenosyl-L-methionine = [protein]-L-glutamate 5-O-methyl ester + S-adenosyl-L-homocysteine</text>
        <dbReference type="Rhea" id="RHEA:24452"/>
        <dbReference type="Rhea" id="RHEA-COMP:10208"/>
        <dbReference type="Rhea" id="RHEA-COMP:10311"/>
        <dbReference type="ChEBI" id="CHEBI:29973"/>
        <dbReference type="ChEBI" id="CHEBI:57856"/>
        <dbReference type="ChEBI" id="CHEBI:59789"/>
        <dbReference type="ChEBI" id="CHEBI:82795"/>
        <dbReference type="EC" id="2.1.1.80"/>
    </reaction>
</comment>
<dbReference type="GO" id="GO:0008983">
    <property type="term" value="F:protein-glutamate O-methyltransferase activity"/>
    <property type="evidence" value="ECO:0007669"/>
    <property type="project" value="UniProtKB-EC"/>
</dbReference>
<evidence type="ECO:0000256" key="4">
    <source>
        <dbReference type="ARBA" id="ARBA00022679"/>
    </source>
</evidence>
<evidence type="ECO:0000256" key="3">
    <source>
        <dbReference type="ARBA" id="ARBA00022603"/>
    </source>
</evidence>
<evidence type="ECO:0000256" key="2">
    <source>
        <dbReference type="ARBA" id="ARBA00012534"/>
    </source>
</evidence>
<dbReference type="EC" id="2.1.1.80" evidence="2"/>
<keyword evidence="5" id="KW-0949">S-adenosyl-L-methionine</keyword>
<dbReference type="Pfam" id="PF01739">
    <property type="entry name" value="CheR"/>
    <property type="match status" value="1"/>
</dbReference>
<evidence type="ECO:0000313" key="7">
    <source>
        <dbReference type="EMBL" id="VAW80452.1"/>
    </source>
</evidence>